<dbReference type="STRING" id="1602171.ST44_09945"/>
<organism evidence="3 4">
    <name type="scientific">Prevotella pectinovora</name>
    <dbReference type="NCBI Taxonomy" id="1602169"/>
    <lineage>
        <taxon>Bacteria</taxon>
        <taxon>Pseudomonadati</taxon>
        <taxon>Bacteroidota</taxon>
        <taxon>Bacteroidia</taxon>
        <taxon>Bacteroidales</taxon>
        <taxon>Prevotellaceae</taxon>
        <taxon>Prevotella</taxon>
    </lineage>
</organism>
<dbReference type="EMBL" id="JXQK01000071">
    <property type="protein sequence ID" value="KIP61102.1"/>
    <property type="molecule type" value="Genomic_DNA"/>
</dbReference>
<sequence>MTLIPNGETLSFISIHKTDDVRQLALKSRPDGVDMAYALEQIAGWQAARRKLPSWADTDGLVFPPHLSMEQCSSEPTAVYKQRLAERLADGNAERHVDLTGGFGVDFSFMSRGFRHKTYVERQETLCRVVAHNMPLLGVKDAEIVCGDTEEYLLNMPHATTIFIDPARRDDHGGRTFAIADCTPDVVALKGELLAHADYVVVKLSPMLDWHKAVADLGNVSEVHFISVKNECKELLLVLSAGGGRQGGAPLHVCCVDCQQLADGSWHYVSEEYTDGGDICALLPCSSPSAVSPSALLQPGCWIYEPNASIMKAGCFAMLSARYGMPQVAQNSHLFLSESLVEAFPGRRFQVCAVTELNKKALRQALSGIAKANVTVRNFPLSVADLRKKLKIKDGGDTYIFATTLADSRHVLIITKKAPAQ</sequence>
<dbReference type="RefSeq" id="WP_042519767.1">
    <property type="nucleotide sequence ID" value="NZ_JXQK01000071.1"/>
</dbReference>
<feature type="domain" description="THUMP-like" evidence="1">
    <location>
        <begin position="346"/>
        <end position="417"/>
    </location>
</feature>
<evidence type="ECO:0000313" key="4">
    <source>
        <dbReference type="Proteomes" id="UP000032046"/>
    </source>
</evidence>
<accession>A0A0D0ISG3</accession>
<dbReference type="SUPFAM" id="SSF53335">
    <property type="entry name" value="S-adenosyl-L-methionine-dependent methyltransferases"/>
    <property type="match status" value="1"/>
</dbReference>
<feature type="domain" description="PG-1098 ferredoxin-like" evidence="2">
    <location>
        <begin position="302"/>
        <end position="345"/>
    </location>
</feature>
<keyword evidence="4" id="KW-1185">Reference proteome</keyword>
<proteinExistence type="predicted"/>
<gene>
    <name evidence="3" type="ORF">ST44_09945</name>
</gene>
<dbReference type="Gene3D" id="3.40.50.150">
    <property type="entry name" value="Vaccinia Virus protein VP39"/>
    <property type="match status" value="1"/>
</dbReference>
<reference evidence="3 4" key="1">
    <citation type="submission" date="2015-01" db="EMBL/GenBank/DDBJ databases">
        <title>Comparative genomics of non-oral Prevotella species.</title>
        <authorList>
            <person name="Accetto T."/>
            <person name="Nograsek B."/>
            <person name="Avgustin G."/>
        </authorList>
    </citation>
    <scope>NUCLEOTIDE SEQUENCE [LARGE SCALE GENOMIC DNA]</scope>
    <source>
        <strain evidence="3 4">P5-119</strain>
    </source>
</reference>
<evidence type="ECO:0000313" key="3">
    <source>
        <dbReference type="EMBL" id="KIP61102.1"/>
    </source>
</evidence>
<comment type="caution">
    <text evidence="3">The sequence shown here is derived from an EMBL/GenBank/DDBJ whole genome shotgun (WGS) entry which is preliminary data.</text>
</comment>
<name>A0A0D0ISG3_9BACT</name>
<protein>
    <submittedName>
        <fullName evidence="3">Contig71, whole genome shotgun sequence</fullName>
    </submittedName>
</protein>
<evidence type="ECO:0000259" key="2">
    <source>
        <dbReference type="Pfam" id="PF22013"/>
    </source>
</evidence>
<dbReference type="InterPro" id="IPR054168">
    <property type="entry name" value="PG_1098_Fer"/>
</dbReference>
<evidence type="ECO:0000259" key="1">
    <source>
        <dbReference type="Pfam" id="PF18096"/>
    </source>
</evidence>
<dbReference type="Pfam" id="PF18096">
    <property type="entry name" value="Thump_like"/>
    <property type="match status" value="1"/>
</dbReference>
<dbReference type="Proteomes" id="UP000032046">
    <property type="component" value="Unassembled WGS sequence"/>
</dbReference>
<dbReference type="InterPro" id="IPR029063">
    <property type="entry name" value="SAM-dependent_MTases_sf"/>
</dbReference>
<dbReference type="Gene3D" id="1.10.10.1110">
    <property type="entry name" value="Methyltransferase PG1098, N-terminal domain"/>
    <property type="match status" value="1"/>
</dbReference>
<dbReference type="InterPro" id="IPR041497">
    <property type="entry name" value="Thump-like"/>
</dbReference>
<dbReference type="Pfam" id="PF22013">
    <property type="entry name" value="PG_1098_Fer"/>
    <property type="match status" value="1"/>
</dbReference>
<dbReference type="AlphaFoldDB" id="A0A0D0ISG3"/>